<dbReference type="SMART" id="SM00256">
    <property type="entry name" value="FBOX"/>
    <property type="match status" value="1"/>
</dbReference>
<dbReference type="InterPro" id="IPR001810">
    <property type="entry name" value="F-box_dom"/>
</dbReference>
<comment type="caution">
    <text evidence="2">The sequence shown here is derived from an EMBL/GenBank/DDBJ whole genome shotgun (WGS) entry which is preliminary data.</text>
</comment>
<dbReference type="SUPFAM" id="SSF81383">
    <property type="entry name" value="F-box domain"/>
    <property type="match status" value="1"/>
</dbReference>
<organism evidence="2 3">
    <name type="scientific">Rehmannia glutinosa</name>
    <name type="common">Chinese foxglove</name>
    <dbReference type="NCBI Taxonomy" id="99300"/>
    <lineage>
        <taxon>Eukaryota</taxon>
        <taxon>Viridiplantae</taxon>
        <taxon>Streptophyta</taxon>
        <taxon>Embryophyta</taxon>
        <taxon>Tracheophyta</taxon>
        <taxon>Spermatophyta</taxon>
        <taxon>Magnoliopsida</taxon>
        <taxon>eudicotyledons</taxon>
        <taxon>Gunneridae</taxon>
        <taxon>Pentapetalae</taxon>
        <taxon>asterids</taxon>
        <taxon>lamiids</taxon>
        <taxon>Lamiales</taxon>
        <taxon>Orobanchaceae</taxon>
        <taxon>Rehmannieae</taxon>
        <taxon>Rehmannia</taxon>
    </lineage>
</organism>
<accession>A0ABR0VTG8</accession>
<dbReference type="PROSITE" id="PS50181">
    <property type="entry name" value="FBOX"/>
    <property type="match status" value="1"/>
</dbReference>
<gene>
    <name evidence="2" type="ORF">DH2020_027994</name>
</gene>
<dbReference type="Pfam" id="PF00646">
    <property type="entry name" value="F-box"/>
    <property type="match status" value="1"/>
</dbReference>
<feature type="domain" description="F-box" evidence="1">
    <location>
        <begin position="4"/>
        <end position="50"/>
    </location>
</feature>
<dbReference type="PANTHER" id="PTHR31482">
    <property type="entry name" value="ESTS AU081301(E20138)"/>
    <property type="match status" value="1"/>
</dbReference>
<dbReference type="EMBL" id="JABTTQ020000741">
    <property type="protein sequence ID" value="KAK6138247.1"/>
    <property type="molecule type" value="Genomic_DNA"/>
</dbReference>
<keyword evidence="3" id="KW-1185">Reference proteome</keyword>
<protein>
    <recommendedName>
        <fullName evidence="1">F-box domain-containing protein</fullName>
    </recommendedName>
</protein>
<reference evidence="2 3" key="1">
    <citation type="journal article" date="2021" name="Comput. Struct. Biotechnol. J.">
        <title>De novo genome assembly of the potent medicinal plant Rehmannia glutinosa using nanopore technology.</title>
        <authorList>
            <person name="Ma L."/>
            <person name="Dong C."/>
            <person name="Song C."/>
            <person name="Wang X."/>
            <person name="Zheng X."/>
            <person name="Niu Y."/>
            <person name="Chen S."/>
            <person name="Feng W."/>
        </authorList>
    </citation>
    <scope>NUCLEOTIDE SEQUENCE [LARGE SCALE GENOMIC DNA]</scope>
    <source>
        <strain evidence="2">DH-2019</strain>
    </source>
</reference>
<evidence type="ECO:0000259" key="1">
    <source>
        <dbReference type="PROSITE" id="PS50181"/>
    </source>
</evidence>
<dbReference type="Proteomes" id="UP001318860">
    <property type="component" value="Unassembled WGS sequence"/>
</dbReference>
<sequence>MTSEMSVLDLPDLVLECILEKLPPDGLCRMASVCTSLRDKCISDHLWEKHMKNKWGKIVGPSAYKEWQCHIASRKGSIFCKKKGLMGYLVNLWPIALIRSCFSNFVIKKKSFSPVDSVMSWYLALESGKFWFPAQVYNRENGHVGFMLSCYDAVLSYDRRTDTFLARYPAHGTRASAIESGVTWDRLRAPLLVTLWSWSSTSTLVVRVGDEQLLAGKNIGKKEMRLMDFMAGSENFAAMKRFRCGESSGRLKYSSKPRPNFSYKFRQDQRKHNGLA</sequence>
<dbReference type="InterPro" id="IPR036047">
    <property type="entry name" value="F-box-like_dom_sf"/>
</dbReference>
<evidence type="ECO:0000313" key="3">
    <source>
        <dbReference type="Proteomes" id="UP001318860"/>
    </source>
</evidence>
<name>A0ABR0VTG8_REHGL</name>
<dbReference type="PANTHER" id="PTHR31482:SF2">
    <property type="entry name" value="F-BOX DOMAIN-CONTAINING PROTEIN"/>
    <property type="match status" value="1"/>
</dbReference>
<evidence type="ECO:0000313" key="2">
    <source>
        <dbReference type="EMBL" id="KAK6138247.1"/>
    </source>
</evidence>
<dbReference type="Gene3D" id="1.20.1280.50">
    <property type="match status" value="1"/>
</dbReference>
<proteinExistence type="predicted"/>